<evidence type="ECO:0000313" key="2">
    <source>
        <dbReference type="Proteomes" id="UP001362999"/>
    </source>
</evidence>
<dbReference type="EMBL" id="JAWWNJ010000074">
    <property type="protein sequence ID" value="KAK7006823.1"/>
    <property type="molecule type" value="Genomic_DNA"/>
</dbReference>
<keyword evidence="2" id="KW-1185">Reference proteome</keyword>
<dbReference type="Proteomes" id="UP001362999">
    <property type="component" value="Unassembled WGS sequence"/>
</dbReference>
<accession>A0AAW0AC76</accession>
<protein>
    <submittedName>
        <fullName evidence="1">Uncharacterized protein</fullName>
    </submittedName>
</protein>
<name>A0AAW0AC76_9AGAR</name>
<gene>
    <name evidence="1" type="ORF">R3P38DRAFT_2793503</name>
</gene>
<sequence>MSENSLRLSLRVDEQRFPILPEGLQDSELEGVLTQYCQMIHAWIGASPSSCEPSIWISNRETPSPQWSHFNVSKMDANALRKLYQLLRAVETQCKTAGLSRFAGRFCTILTLDTSTTWEGKLWSVACRQIEALKMAQPFTVSGRARHHTVYRSFSAFCLVSERLQKGKKREKECKKRETGRDFLRAHGASYETQSTQTTLTFADITPEI</sequence>
<evidence type="ECO:0000313" key="1">
    <source>
        <dbReference type="EMBL" id="KAK7006823.1"/>
    </source>
</evidence>
<organism evidence="1 2">
    <name type="scientific">Favolaschia claudopus</name>
    <dbReference type="NCBI Taxonomy" id="2862362"/>
    <lineage>
        <taxon>Eukaryota</taxon>
        <taxon>Fungi</taxon>
        <taxon>Dikarya</taxon>
        <taxon>Basidiomycota</taxon>
        <taxon>Agaricomycotina</taxon>
        <taxon>Agaricomycetes</taxon>
        <taxon>Agaricomycetidae</taxon>
        <taxon>Agaricales</taxon>
        <taxon>Marasmiineae</taxon>
        <taxon>Mycenaceae</taxon>
        <taxon>Favolaschia</taxon>
    </lineage>
</organism>
<reference evidence="1 2" key="1">
    <citation type="journal article" date="2024" name="J Genomics">
        <title>Draft genome sequencing and assembly of Favolaschia claudopus CIRM-BRFM 2984 isolated from oak limbs.</title>
        <authorList>
            <person name="Navarro D."/>
            <person name="Drula E."/>
            <person name="Chaduli D."/>
            <person name="Cazenave R."/>
            <person name="Ahrendt S."/>
            <person name="Wang J."/>
            <person name="Lipzen A."/>
            <person name="Daum C."/>
            <person name="Barry K."/>
            <person name="Grigoriev I.V."/>
            <person name="Favel A."/>
            <person name="Rosso M.N."/>
            <person name="Martin F."/>
        </authorList>
    </citation>
    <scope>NUCLEOTIDE SEQUENCE [LARGE SCALE GENOMIC DNA]</scope>
    <source>
        <strain evidence="1 2">CIRM-BRFM 2984</strain>
    </source>
</reference>
<proteinExistence type="predicted"/>
<comment type="caution">
    <text evidence="1">The sequence shown here is derived from an EMBL/GenBank/DDBJ whole genome shotgun (WGS) entry which is preliminary data.</text>
</comment>
<dbReference type="AlphaFoldDB" id="A0AAW0AC76"/>